<comment type="caution">
    <text evidence="2">The sequence shown here is derived from an EMBL/GenBank/DDBJ whole genome shotgun (WGS) entry which is preliminary data.</text>
</comment>
<dbReference type="Proteomes" id="UP000231246">
    <property type="component" value="Unassembled WGS sequence"/>
</dbReference>
<name>A0A2H0BTR5_9BACT</name>
<gene>
    <name evidence="2" type="ORF">COW99_06120</name>
</gene>
<reference evidence="2 3" key="1">
    <citation type="submission" date="2017-09" db="EMBL/GenBank/DDBJ databases">
        <title>Depth-based differentiation of microbial function through sediment-hosted aquifers and enrichment of novel symbionts in the deep terrestrial subsurface.</title>
        <authorList>
            <person name="Probst A.J."/>
            <person name="Ladd B."/>
            <person name="Jarett J.K."/>
            <person name="Geller-Mcgrath D.E."/>
            <person name="Sieber C.M."/>
            <person name="Emerson J.B."/>
            <person name="Anantharaman K."/>
            <person name="Thomas B.C."/>
            <person name="Malmstrom R."/>
            <person name="Stieglmeier M."/>
            <person name="Klingl A."/>
            <person name="Woyke T."/>
            <person name="Ryan C.M."/>
            <person name="Banfield J.F."/>
        </authorList>
    </citation>
    <scope>NUCLEOTIDE SEQUENCE [LARGE SCALE GENOMIC DNA]</scope>
    <source>
        <strain evidence="2">CG22_combo_CG10-13_8_21_14_all_38_20</strain>
    </source>
</reference>
<keyword evidence="1" id="KW-0472">Membrane</keyword>
<sequence>MSRKTRKEKIIAELHRELKKGTVSATSSLSISSHSVKKTVTKQIIPVSPKHVTSDLRKTAILCFLAIGLEISLYYYLR</sequence>
<accession>A0A2H0BTR5</accession>
<dbReference type="EMBL" id="PCTA01000035">
    <property type="protein sequence ID" value="PIP61067.1"/>
    <property type="molecule type" value="Genomic_DNA"/>
</dbReference>
<protein>
    <submittedName>
        <fullName evidence="2">Uncharacterized protein</fullName>
    </submittedName>
</protein>
<keyword evidence="1" id="KW-1133">Transmembrane helix</keyword>
<proteinExistence type="predicted"/>
<organism evidence="2 3">
    <name type="scientific">Candidatus Roizmanbacteria bacterium CG22_combo_CG10-13_8_21_14_all_38_20</name>
    <dbReference type="NCBI Taxonomy" id="1974862"/>
    <lineage>
        <taxon>Bacteria</taxon>
        <taxon>Candidatus Roizmaniibacteriota</taxon>
    </lineage>
</organism>
<evidence type="ECO:0000313" key="2">
    <source>
        <dbReference type="EMBL" id="PIP61067.1"/>
    </source>
</evidence>
<keyword evidence="1" id="KW-0812">Transmembrane</keyword>
<evidence type="ECO:0000313" key="3">
    <source>
        <dbReference type="Proteomes" id="UP000231246"/>
    </source>
</evidence>
<dbReference type="AlphaFoldDB" id="A0A2H0BTR5"/>
<evidence type="ECO:0000256" key="1">
    <source>
        <dbReference type="SAM" id="Phobius"/>
    </source>
</evidence>
<feature type="transmembrane region" description="Helical" evidence="1">
    <location>
        <begin position="59"/>
        <end position="77"/>
    </location>
</feature>